<dbReference type="GO" id="GO:0016829">
    <property type="term" value="F:lyase activity"/>
    <property type="evidence" value="ECO:0007669"/>
    <property type="project" value="InterPro"/>
</dbReference>
<gene>
    <name evidence="1" type="ORF">MELE44368_04130</name>
</gene>
<organism evidence="1 2">
    <name type="scientific">Mycolicibacterium elephantis DSM 44368</name>
    <dbReference type="NCBI Taxonomy" id="1335622"/>
    <lineage>
        <taxon>Bacteria</taxon>
        <taxon>Bacillati</taxon>
        <taxon>Actinomycetota</taxon>
        <taxon>Actinomycetes</taxon>
        <taxon>Mycobacteriales</taxon>
        <taxon>Mycobacteriaceae</taxon>
        <taxon>Mycolicibacterium</taxon>
    </lineage>
</organism>
<protein>
    <recommendedName>
        <fullName evidence="3">Acetoacetate decarboxylase</fullName>
    </recommendedName>
</protein>
<proteinExistence type="predicted"/>
<comment type="caution">
    <text evidence="1">The sequence shown here is derived from an EMBL/GenBank/DDBJ whole genome shotgun (WGS) entry which is preliminary data.</text>
</comment>
<evidence type="ECO:0000313" key="1">
    <source>
        <dbReference type="EMBL" id="RWA18832.1"/>
    </source>
</evidence>
<dbReference type="SUPFAM" id="SSF160104">
    <property type="entry name" value="Acetoacetate decarboxylase-like"/>
    <property type="match status" value="1"/>
</dbReference>
<accession>A0A439DRL9</accession>
<dbReference type="Pfam" id="PF06314">
    <property type="entry name" value="ADC"/>
    <property type="match status" value="1"/>
</dbReference>
<evidence type="ECO:0008006" key="3">
    <source>
        <dbReference type="Google" id="ProtNLM"/>
    </source>
</evidence>
<evidence type="ECO:0000313" key="2">
    <source>
        <dbReference type="Proteomes" id="UP000287177"/>
    </source>
</evidence>
<keyword evidence="2" id="KW-1185">Reference proteome</keyword>
<dbReference type="InterPro" id="IPR023375">
    <property type="entry name" value="ADC_dom_sf"/>
</dbReference>
<dbReference type="InterPro" id="IPR010451">
    <property type="entry name" value="Acetoacetate_decarboxylase"/>
</dbReference>
<name>A0A439DRL9_9MYCO</name>
<dbReference type="AlphaFoldDB" id="A0A439DRL9"/>
<reference evidence="1 2" key="1">
    <citation type="submission" date="2013-06" db="EMBL/GenBank/DDBJ databases">
        <title>The draft sequence of the Mycobacterium elephantis genome.</title>
        <authorList>
            <person name="Pettersson F.B."/>
            <person name="Das S."/>
            <person name="Dasgupta S."/>
            <person name="Bhattacharya A."/>
            <person name="Kirsebom L.A."/>
        </authorList>
    </citation>
    <scope>NUCLEOTIDE SEQUENCE [LARGE SCALE GENOMIC DNA]</scope>
    <source>
        <strain evidence="1 2">DSM 44368</strain>
    </source>
</reference>
<dbReference type="EMBL" id="ATDN01000023">
    <property type="protein sequence ID" value="RWA18832.1"/>
    <property type="molecule type" value="Genomic_DNA"/>
</dbReference>
<dbReference type="Gene3D" id="2.40.400.10">
    <property type="entry name" value="Acetoacetate decarboxylase-like"/>
    <property type="match status" value="1"/>
</dbReference>
<dbReference type="Proteomes" id="UP000287177">
    <property type="component" value="Unassembled WGS sequence"/>
</dbReference>
<sequence length="317" mass="34594">MSQLFTAVGGSTMTTRFRRRQSSASFLAWDGPSERGVDIGVTSIDLPIRYWRTDCFMGVFTADQDAVRALLPSDRLRPVRLPRGRAAVAVVAYNYLETSVGPYGEIGISPLCTLDRDAPPVLGLASGYLHGFGGFVAHLPVTSAIACEAGRRIWGYPKFVADMAFESFPERQSVTLRESGEEILHLEVRRSGRVALERAPLTTFTVKDNRLIRTIVPTRAYVATGLRGGELALGAHSVARGLADLDLDTTPLVTRTYLTHTAILPAGEDLGPSDRPYAGYPGADREFGEHTVRYDHDTERLISAASPDRVVSETANR</sequence>